<evidence type="ECO:0000313" key="1">
    <source>
        <dbReference type="EMBL" id="ETN18243.1"/>
    </source>
</evidence>
<accession>W2QYP7</accession>
<reference evidence="2" key="1">
    <citation type="submission" date="2011-12" db="EMBL/GenBank/DDBJ databases">
        <authorList>
            <consortium name="The Broad Institute Genome Sequencing Platform"/>
            <person name="Russ C."/>
            <person name="Tyler B."/>
            <person name="Panabieres F."/>
            <person name="Shan W."/>
            <person name="Tripathy S."/>
            <person name="Grunwald N."/>
            <person name="Machado M."/>
            <person name="Young S.K."/>
            <person name="Zeng Q."/>
            <person name="Gargeya S."/>
            <person name="Fitzgerald M."/>
            <person name="Haas B."/>
            <person name="Abouelleil A."/>
            <person name="Alvarado L."/>
            <person name="Arachchi H.M."/>
            <person name="Berlin A."/>
            <person name="Chapman S.B."/>
            <person name="Gearin G."/>
            <person name="Goldberg J."/>
            <person name="Griggs A."/>
            <person name="Gujja S."/>
            <person name="Hansen M."/>
            <person name="Heiman D."/>
            <person name="Howarth C."/>
            <person name="Larimer J."/>
            <person name="Lui A."/>
            <person name="MacDonald P.J.P."/>
            <person name="McCowen C."/>
            <person name="Montmayeur A."/>
            <person name="Murphy C."/>
            <person name="Neiman D."/>
            <person name="Pearson M."/>
            <person name="Priest M."/>
            <person name="Roberts A."/>
            <person name="Saif S."/>
            <person name="Shea T."/>
            <person name="Sisk P."/>
            <person name="Stolte C."/>
            <person name="Sykes S."/>
            <person name="Wortman J."/>
            <person name="Nusbaum C."/>
            <person name="Birren B."/>
        </authorList>
    </citation>
    <scope>NUCLEOTIDE SEQUENCE [LARGE SCALE GENOMIC DNA]</scope>
    <source>
        <strain evidence="2">INRA-310</strain>
    </source>
</reference>
<dbReference type="VEuPathDB" id="FungiDB:PPTG_03906"/>
<evidence type="ECO:0000313" key="2">
    <source>
        <dbReference type="Proteomes" id="UP000018817"/>
    </source>
</evidence>
<dbReference type="Proteomes" id="UP000018817">
    <property type="component" value="Unassembled WGS sequence"/>
</dbReference>
<dbReference type="AlphaFoldDB" id="W2QYP7"/>
<protein>
    <submittedName>
        <fullName evidence="1">Uncharacterized protein</fullName>
    </submittedName>
</protein>
<gene>
    <name evidence="1" type="ORF">PPTG_03906</name>
</gene>
<reference evidence="1 2" key="2">
    <citation type="submission" date="2013-11" db="EMBL/GenBank/DDBJ databases">
        <title>The Genome Sequence of Phytophthora parasitica INRA-310.</title>
        <authorList>
            <consortium name="The Broad Institute Genomics Platform"/>
            <person name="Russ C."/>
            <person name="Tyler B."/>
            <person name="Panabieres F."/>
            <person name="Shan W."/>
            <person name="Tripathy S."/>
            <person name="Grunwald N."/>
            <person name="Machado M."/>
            <person name="Johnson C.S."/>
            <person name="Arredondo F."/>
            <person name="Hong C."/>
            <person name="Coffey M."/>
            <person name="Young S.K."/>
            <person name="Zeng Q."/>
            <person name="Gargeya S."/>
            <person name="Fitzgerald M."/>
            <person name="Abouelleil A."/>
            <person name="Alvarado L."/>
            <person name="Chapman S.B."/>
            <person name="Gainer-Dewar J."/>
            <person name="Goldberg J."/>
            <person name="Griggs A."/>
            <person name="Gujja S."/>
            <person name="Hansen M."/>
            <person name="Howarth C."/>
            <person name="Imamovic A."/>
            <person name="Ireland A."/>
            <person name="Larimer J."/>
            <person name="McCowan C."/>
            <person name="Murphy C."/>
            <person name="Pearson M."/>
            <person name="Poon T.W."/>
            <person name="Priest M."/>
            <person name="Roberts A."/>
            <person name="Saif S."/>
            <person name="Shea T."/>
            <person name="Sykes S."/>
            <person name="Wortman J."/>
            <person name="Nusbaum C."/>
            <person name="Birren B."/>
        </authorList>
    </citation>
    <scope>NUCLEOTIDE SEQUENCE [LARGE SCALE GENOMIC DNA]</scope>
    <source>
        <strain evidence="1 2">INRA-310</strain>
    </source>
</reference>
<organism evidence="1 2">
    <name type="scientific">Phytophthora nicotianae (strain INRA-310)</name>
    <name type="common">Phytophthora parasitica</name>
    <dbReference type="NCBI Taxonomy" id="761204"/>
    <lineage>
        <taxon>Eukaryota</taxon>
        <taxon>Sar</taxon>
        <taxon>Stramenopiles</taxon>
        <taxon>Oomycota</taxon>
        <taxon>Peronosporomycetes</taxon>
        <taxon>Peronosporales</taxon>
        <taxon>Peronosporaceae</taxon>
        <taxon>Phytophthora</taxon>
    </lineage>
</organism>
<name>W2QYP7_PHYN3</name>
<sequence>MSFIETIETKSNDSISDCNSEELDTLLSEISRPKSKAAMDSGELVKGSNEFVKGFNGLVKGPSGLVKGPSGLVKGPNELMNSPIALTVRKRCADDKSSYQETNSSSNDCTIPFKIVNSTKRKGRPKIRKKQQREAKRIRMELSTRQANALVQGTLVPVKDLSLVRTTLECSFNVTDALPVLHSITEVDASAWKSTRIVQIARKKKVLRQVAIVFRKTILRNVSLE</sequence>
<dbReference type="RefSeq" id="XP_008895941.1">
    <property type="nucleotide sequence ID" value="XM_008897693.1"/>
</dbReference>
<dbReference type="EMBL" id="KI669566">
    <property type="protein sequence ID" value="ETN18243.1"/>
    <property type="molecule type" value="Genomic_DNA"/>
</dbReference>
<proteinExistence type="predicted"/>
<dbReference type="GeneID" id="20174037"/>